<reference evidence="2 3" key="1">
    <citation type="submission" date="2016-11" db="EMBL/GenBank/DDBJ databases">
        <title>complete genome sequence of Bifidobacterium choerinum strain FMB-1.</title>
        <authorList>
            <person name="Park C.-S."/>
            <person name="Jung D.-H."/>
            <person name="Choi D.-S."/>
        </authorList>
    </citation>
    <scope>NUCLEOTIDE SEQUENCE [LARGE SCALE GENOMIC DNA]</scope>
    <source>
        <strain evidence="2 3">FMB-1</strain>
    </source>
</reference>
<dbReference type="GO" id="GO:0016747">
    <property type="term" value="F:acyltransferase activity, transferring groups other than amino-acyl groups"/>
    <property type="evidence" value="ECO:0007669"/>
    <property type="project" value="InterPro"/>
</dbReference>
<gene>
    <name evidence="2" type="ORF">BcFMB_06230</name>
</gene>
<dbReference type="AlphaFoldDB" id="A0A2D3D602"/>
<organism evidence="2 3">
    <name type="scientific">Bifidobacterium choerinum</name>
    <dbReference type="NCBI Taxonomy" id="35760"/>
    <lineage>
        <taxon>Bacteria</taxon>
        <taxon>Bacillati</taxon>
        <taxon>Actinomycetota</taxon>
        <taxon>Actinomycetes</taxon>
        <taxon>Bifidobacteriales</taxon>
        <taxon>Bifidobacteriaceae</taxon>
        <taxon>Bifidobacterium</taxon>
    </lineage>
</organism>
<dbReference type="InterPro" id="IPR016181">
    <property type="entry name" value="Acyl_CoA_acyltransferase"/>
</dbReference>
<dbReference type="Gene3D" id="3.40.630.30">
    <property type="match status" value="1"/>
</dbReference>
<dbReference type="EMBL" id="CP018044">
    <property type="protein sequence ID" value="ATU20579.1"/>
    <property type="molecule type" value="Genomic_DNA"/>
</dbReference>
<evidence type="ECO:0000259" key="1">
    <source>
        <dbReference type="PROSITE" id="PS51186"/>
    </source>
</evidence>
<evidence type="ECO:0000313" key="3">
    <source>
        <dbReference type="Proteomes" id="UP000229907"/>
    </source>
</evidence>
<protein>
    <recommendedName>
        <fullName evidence="1">N-acetyltransferase domain-containing protein</fullName>
    </recommendedName>
</protein>
<feature type="domain" description="N-acetyltransferase" evidence="1">
    <location>
        <begin position="49"/>
        <end position="204"/>
    </location>
</feature>
<accession>A0A2D3D602</accession>
<dbReference type="InterPro" id="IPR000182">
    <property type="entry name" value="GNAT_dom"/>
</dbReference>
<dbReference type="KEGG" id="bcho:BcFMB_06230"/>
<dbReference type="SUPFAM" id="SSF55729">
    <property type="entry name" value="Acyl-CoA N-acyltransferases (Nat)"/>
    <property type="match status" value="1"/>
</dbReference>
<dbReference type="Proteomes" id="UP000229907">
    <property type="component" value="Chromosome"/>
</dbReference>
<dbReference type="PROSITE" id="PS51186">
    <property type="entry name" value="GNAT"/>
    <property type="match status" value="1"/>
</dbReference>
<sequence length="267" mass="28587">MGGPLSRRTDTMASTFERIKNLLRARRAGHQPTTDAGGPVLAAHPAAAIDIRPVETQMEADEVWALLSEQIEHGWDDCLPQPLAHDDDAFRPTLIGAWGQDGLIAGAFVMPDEQTADTFMANGVQHAAQMTLRAVAVTQGIAVAPEHRREGVGLKIKRFCDAWAAQHHACLMLSVITAHEALGPDQKTGHHILPTDVVPVIQIHDDATGTGCLIDLGPRGQTAGHSQWSIGVIGQTHGLTIHLGQYGATEDPPRGPDDITWIAHIGT</sequence>
<name>A0A2D3D602_9BIFI</name>
<proteinExistence type="predicted"/>
<evidence type="ECO:0000313" key="2">
    <source>
        <dbReference type="EMBL" id="ATU20579.1"/>
    </source>
</evidence>